<dbReference type="Pfam" id="PF07729">
    <property type="entry name" value="FCD"/>
    <property type="match status" value="1"/>
</dbReference>
<dbReference type="PROSITE" id="PS50949">
    <property type="entry name" value="HTH_GNTR"/>
    <property type="match status" value="1"/>
</dbReference>
<evidence type="ECO:0000313" key="6">
    <source>
        <dbReference type="Proteomes" id="UP000032545"/>
    </source>
</evidence>
<dbReference type="OrthoDB" id="3207514at2"/>
<dbReference type="Gene3D" id="1.20.120.530">
    <property type="entry name" value="GntR ligand-binding domain-like"/>
    <property type="match status" value="1"/>
</dbReference>
<dbReference type="InterPro" id="IPR008920">
    <property type="entry name" value="TF_FadR/GntR_C"/>
</dbReference>
<keyword evidence="3" id="KW-0804">Transcription</keyword>
<dbReference type="SUPFAM" id="SSF48008">
    <property type="entry name" value="GntR ligand-binding domain-like"/>
    <property type="match status" value="1"/>
</dbReference>
<gene>
    <name evidence="5" type="ORF">FF36_03159</name>
</gene>
<dbReference type="CDD" id="cd07377">
    <property type="entry name" value="WHTH_GntR"/>
    <property type="match status" value="1"/>
</dbReference>
<dbReference type="GO" id="GO:0003700">
    <property type="term" value="F:DNA-binding transcription factor activity"/>
    <property type="evidence" value="ECO:0007669"/>
    <property type="project" value="InterPro"/>
</dbReference>
<keyword evidence="2" id="KW-0238">DNA-binding</keyword>
<accession>A0A0D8BGB1</accession>
<evidence type="ECO:0000259" key="4">
    <source>
        <dbReference type="PROSITE" id="PS50949"/>
    </source>
</evidence>
<dbReference type="RefSeq" id="WP_044885766.1">
    <property type="nucleotide sequence ID" value="NZ_JYFN01000023.1"/>
</dbReference>
<dbReference type="InterPro" id="IPR036390">
    <property type="entry name" value="WH_DNA-bd_sf"/>
</dbReference>
<comment type="caution">
    <text evidence="5">The sequence shown here is derived from an EMBL/GenBank/DDBJ whole genome shotgun (WGS) entry which is preliminary data.</text>
</comment>
<proteinExistence type="predicted"/>
<evidence type="ECO:0000256" key="2">
    <source>
        <dbReference type="ARBA" id="ARBA00023125"/>
    </source>
</evidence>
<reference evidence="5 6" key="2">
    <citation type="journal article" date="2016" name="Genome Announc.">
        <title>Permanent Draft Genome Sequences for Two Variants of Frankia sp. Strain CpI1, the First Frankia Strain Isolated from Root Nodules of Comptonia peregrina.</title>
        <authorList>
            <person name="Oshone R."/>
            <person name="Hurst S.G.IV."/>
            <person name="Abebe-Akele F."/>
            <person name="Simpson S."/>
            <person name="Morris K."/>
            <person name="Thomas W.K."/>
            <person name="Tisa L.S."/>
        </authorList>
    </citation>
    <scope>NUCLEOTIDE SEQUENCE [LARGE SCALE GENOMIC DNA]</scope>
    <source>
        <strain evidence="6">CpI1-S</strain>
    </source>
</reference>
<keyword evidence="1" id="KW-0805">Transcription regulation</keyword>
<dbReference type="SMART" id="SM00895">
    <property type="entry name" value="FCD"/>
    <property type="match status" value="1"/>
</dbReference>
<keyword evidence="6" id="KW-1185">Reference proteome</keyword>
<dbReference type="PRINTS" id="PR00035">
    <property type="entry name" value="HTHGNTR"/>
</dbReference>
<organism evidence="5 6">
    <name type="scientific">Frankia torreyi</name>
    <dbReference type="NCBI Taxonomy" id="1856"/>
    <lineage>
        <taxon>Bacteria</taxon>
        <taxon>Bacillati</taxon>
        <taxon>Actinomycetota</taxon>
        <taxon>Actinomycetes</taxon>
        <taxon>Frankiales</taxon>
        <taxon>Frankiaceae</taxon>
        <taxon>Frankia</taxon>
    </lineage>
</organism>
<protein>
    <submittedName>
        <fullName evidence="5">Transcriptional regulator, GntR family</fullName>
    </submittedName>
</protein>
<dbReference type="Pfam" id="PF00392">
    <property type="entry name" value="GntR"/>
    <property type="match status" value="1"/>
</dbReference>
<dbReference type="InterPro" id="IPR000524">
    <property type="entry name" value="Tscrpt_reg_HTH_GntR"/>
</dbReference>
<dbReference type="PANTHER" id="PTHR43537:SF51">
    <property type="entry name" value="HTH-TYPE TRANSCRIPTIONAL REGULATOR LGOR-RELATED"/>
    <property type="match status" value="1"/>
</dbReference>
<dbReference type="InterPro" id="IPR011711">
    <property type="entry name" value="GntR_C"/>
</dbReference>
<dbReference type="SMART" id="SM00345">
    <property type="entry name" value="HTH_GNTR"/>
    <property type="match status" value="1"/>
</dbReference>
<dbReference type="PANTHER" id="PTHR43537">
    <property type="entry name" value="TRANSCRIPTIONAL REGULATOR, GNTR FAMILY"/>
    <property type="match status" value="1"/>
</dbReference>
<name>A0A0D8BGB1_9ACTN</name>
<dbReference type="AlphaFoldDB" id="A0A0D8BGB1"/>
<dbReference type="SUPFAM" id="SSF46785">
    <property type="entry name" value="Winged helix' DNA-binding domain"/>
    <property type="match status" value="1"/>
</dbReference>
<evidence type="ECO:0000256" key="1">
    <source>
        <dbReference type="ARBA" id="ARBA00023015"/>
    </source>
</evidence>
<dbReference type="GO" id="GO:0003677">
    <property type="term" value="F:DNA binding"/>
    <property type="evidence" value="ECO:0007669"/>
    <property type="project" value="UniProtKB-KW"/>
</dbReference>
<evidence type="ECO:0000313" key="5">
    <source>
        <dbReference type="EMBL" id="KJE22467.1"/>
    </source>
</evidence>
<dbReference type="InterPro" id="IPR036388">
    <property type="entry name" value="WH-like_DNA-bd_sf"/>
</dbReference>
<evidence type="ECO:0000256" key="3">
    <source>
        <dbReference type="ARBA" id="ARBA00023163"/>
    </source>
</evidence>
<reference evidence="6" key="1">
    <citation type="submission" date="2015-02" db="EMBL/GenBank/DDBJ databases">
        <title>Draft Genome of Frankia sp. CpI1-S.</title>
        <authorList>
            <person name="Oshone R.T."/>
            <person name="Ngom M."/>
            <person name="Ghodhbane-Gtari F."/>
            <person name="Gtari M."/>
            <person name="Morris K."/>
            <person name="Thomas K."/>
            <person name="Sen A."/>
            <person name="Tisa L.S."/>
        </authorList>
    </citation>
    <scope>NUCLEOTIDE SEQUENCE [LARGE SCALE GENOMIC DNA]</scope>
    <source>
        <strain evidence="6">CpI1-S</strain>
    </source>
</reference>
<sequence>MSVAEPVGAAHEERPGADRRVRLPKSAELVAGHLRRQIVRGELAAGEALPSESALMAQFHVSRPTLREAFRVLESESLIMVRMGPGGGVRVRPPNVDVAARYAGLILQHQGTALADVLAVREVAEPQAVAHLARAGGPKEIARLRAALAEPVDPAASPLETLRHFERFHPLLIELTGNQTLRVLMGMIEHIVELADRSRVQSDAGSPDLDTAIARSRAAHARVVDLIEARDAERAERLWRRHLVAGRDYLERGDGTTVLDMFG</sequence>
<dbReference type="EMBL" id="JYFN01000023">
    <property type="protein sequence ID" value="KJE22467.1"/>
    <property type="molecule type" value="Genomic_DNA"/>
</dbReference>
<feature type="domain" description="HTH gntR-type" evidence="4">
    <location>
        <begin position="24"/>
        <end position="94"/>
    </location>
</feature>
<dbReference type="PATRIC" id="fig|1502723.3.peg.2562"/>
<dbReference type="Proteomes" id="UP000032545">
    <property type="component" value="Unassembled WGS sequence"/>
</dbReference>
<dbReference type="Gene3D" id="1.10.10.10">
    <property type="entry name" value="Winged helix-like DNA-binding domain superfamily/Winged helix DNA-binding domain"/>
    <property type="match status" value="1"/>
</dbReference>